<keyword evidence="1" id="KW-0472">Membrane</keyword>
<dbReference type="EMBL" id="JACOPH010000006">
    <property type="protein sequence ID" value="MBC5714302.1"/>
    <property type="molecule type" value="Genomic_DNA"/>
</dbReference>
<comment type="caution">
    <text evidence="3">The sequence shown here is derived from an EMBL/GenBank/DDBJ whole genome shotgun (WGS) entry which is preliminary data.</text>
</comment>
<evidence type="ECO:0000313" key="3">
    <source>
        <dbReference type="EMBL" id="MBC5714302.1"/>
    </source>
</evidence>
<proteinExistence type="predicted"/>
<dbReference type="RefSeq" id="WP_186867029.1">
    <property type="nucleotide sequence ID" value="NZ_JACOPH010000006.1"/>
</dbReference>
<feature type="transmembrane region" description="Helical" evidence="1">
    <location>
        <begin position="6"/>
        <end position="23"/>
    </location>
</feature>
<dbReference type="Pfam" id="PF14751">
    <property type="entry name" value="DUF4474"/>
    <property type="match status" value="1"/>
</dbReference>
<keyword evidence="4" id="KW-1185">Reference proteome</keyword>
<evidence type="ECO:0000256" key="1">
    <source>
        <dbReference type="SAM" id="Phobius"/>
    </source>
</evidence>
<feature type="domain" description="DUF4474" evidence="2">
    <location>
        <begin position="48"/>
        <end position="279"/>
    </location>
</feature>
<protein>
    <submittedName>
        <fullName evidence="3">DUF4474 domain-containing protein</fullName>
    </submittedName>
</protein>
<accession>A0A923LNY1</accession>
<reference evidence="3" key="1">
    <citation type="submission" date="2020-08" db="EMBL/GenBank/DDBJ databases">
        <title>Genome public.</title>
        <authorList>
            <person name="Liu C."/>
            <person name="Sun Q."/>
        </authorList>
    </citation>
    <scope>NUCLEOTIDE SEQUENCE</scope>
    <source>
        <strain evidence="3">BX1005</strain>
    </source>
</reference>
<feature type="transmembrane region" description="Helical" evidence="1">
    <location>
        <begin position="243"/>
        <end position="263"/>
    </location>
</feature>
<organism evidence="3 4">
    <name type="scientific">Roseburia zhanii</name>
    <dbReference type="NCBI Taxonomy" id="2763064"/>
    <lineage>
        <taxon>Bacteria</taxon>
        <taxon>Bacillati</taxon>
        <taxon>Bacillota</taxon>
        <taxon>Clostridia</taxon>
        <taxon>Lachnospirales</taxon>
        <taxon>Lachnospiraceae</taxon>
        <taxon>Roseburia</taxon>
    </lineage>
</organism>
<keyword evidence="1" id="KW-1133">Transmembrane helix</keyword>
<dbReference type="AlphaFoldDB" id="A0A923LNY1"/>
<keyword evidence="1" id="KW-0812">Transmembrane</keyword>
<gene>
    <name evidence="3" type="ORF">H8S17_08775</name>
</gene>
<evidence type="ECO:0000313" key="4">
    <source>
        <dbReference type="Proteomes" id="UP000606720"/>
    </source>
</evidence>
<feature type="transmembrane region" description="Helical" evidence="1">
    <location>
        <begin position="168"/>
        <end position="186"/>
    </location>
</feature>
<dbReference type="InterPro" id="IPR029322">
    <property type="entry name" value="DUF4474"/>
</dbReference>
<evidence type="ECO:0000259" key="2">
    <source>
        <dbReference type="Pfam" id="PF14751"/>
    </source>
</evidence>
<sequence>MQAQIIVCAMEVLVILIVICMAARRCRSRIKLRQMGEEERAGQLSILTKPFGFVCKPEEEILVSTEDAWQRKYGYEALYDALAPHFNMIFDHYPVYFDYQGKTWLIEFWKGQYGINTGAEAGIYHANRLIPKGQRKLVHYNAVSDDEMPLIGICLERKGRKLFTEKKYHWWLAVFAMGVFGPPETLKMYVSLTFGSSAMAQAFWNGLKETEIPADACQIQGEQVSVVLCDGAHYGKMTALYRWMIQQVNGMYCILYHMITWPYRRMTGKMLFLYGQSPWCFRHMLRLHAFGRKHR</sequence>
<dbReference type="Proteomes" id="UP000606720">
    <property type="component" value="Unassembled WGS sequence"/>
</dbReference>
<name>A0A923LNY1_9FIRM</name>